<protein>
    <recommendedName>
        <fullName evidence="10">Leucine-rich repeat-containing N-terminal plant-type domain-containing protein</fullName>
    </recommendedName>
</protein>
<dbReference type="AlphaFoldDB" id="A0AA39SYK8"/>
<evidence type="ECO:0000256" key="5">
    <source>
        <dbReference type="ARBA" id="ARBA00022729"/>
    </source>
</evidence>
<dbReference type="InterPro" id="IPR003591">
    <property type="entry name" value="Leu-rich_rpt_typical-subtyp"/>
</dbReference>
<dbReference type="FunFam" id="3.80.10.10:FF:000221">
    <property type="entry name" value="Leucine-rich repeat receptor-like protein kinase PXL1"/>
    <property type="match status" value="1"/>
</dbReference>
<keyword evidence="6" id="KW-0677">Repeat</keyword>
<name>A0AA39SYK8_ACESA</name>
<gene>
    <name evidence="11" type="ORF">LWI29_023901</name>
</gene>
<accession>A0AA39SYK8</accession>
<comment type="caution">
    <text evidence="11">The sequence shown here is derived from an EMBL/GenBank/DDBJ whole genome shotgun (WGS) entry which is preliminary data.</text>
</comment>
<evidence type="ECO:0000256" key="1">
    <source>
        <dbReference type="ARBA" id="ARBA00004479"/>
    </source>
</evidence>
<keyword evidence="4" id="KW-0812">Transmembrane</keyword>
<evidence type="ECO:0000256" key="2">
    <source>
        <dbReference type="ARBA" id="ARBA00009592"/>
    </source>
</evidence>
<reference evidence="11" key="2">
    <citation type="submission" date="2023-06" db="EMBL/GenBank/DDBJ databases">
        <authorList>
            <person name="Swenson N.G."/>
            <person name="Wegrzyn J.L."/>
            <person name="Mcevoy S.L."/>
        </authorList>
    </citation>
    <scope>NUCLEOTIDE SEQUENCE</scope>
    <source>
        <strain evidence="11">NS2018</strain>
        <tissue evidence="11">Leaf</tissue>
    </source>
</reference>
<dbReference type="Pfam" id="PF13855">
    <property type="entry name" value="LRR_8"/>
    <property type="match status" value="2"/>
</dbReference>
<dbReference type="FunFam" id="3.80.10.10:FF:000824">
    <property type="entry name" value="Receptor-like protein kinase HSL1 isoform A"/>
    <property type="match status" value="1"/>
</dbReference>
<dbReference type="InterPro" id="IPR013210">
    <property type="entry name" value="LRR_N_plant-typ"/>
</dbReference>
<dbReference type="Pfam" id="PF00560">
    <property type="entry name" value="LRR_1"/>
    <property type="match status" value="2"/>
</dbReference>
<dbReference type="SUPFAM" id="SSF52058">
    <property type="entry name" value="L domain-like"/>
    <property type="match status" value="1"/>
</dbReference>
<keyword evidence="5" id="KW-0732">Signal</keyword>
<dbReference type="Proteomes" id="UP001168877">
    <property type="component" value="Unassembled WGS sequence"/>
</dbReference>
<evidence type="ECO:0000256" key="8">
    <source>
        <dbReference type="ARBA" id="ARBA00023136"/>
    </source>
</evidence>
<reference evidence="11" key="1">
    <citation type="journal article" date="2022" name="Plant J.">
        <title>Strategies of tolerance reflected in two North American maple genomes.</title>
        <authorList>
            <person name="McEvoy S.L."/>
            <person name="Sezen U.U."/>
            <person name="Trouern-Trend A."/>
            <person name="McMahon S.M."/>
            <person name="Schaberg P.G."/>
            <person name="Yang J."/>
            <person name="Wegrzyn J.L."/>
            <person name="Swenson N.G."/>
        </authorList>
    </citation>
    <scope>NUCLEOTIDE SEQUENCE</scope>
    <source>
        <strain evidence="11">NS2018</strain>
    </source>
</reference>
<dbReference type="Pfam" id="PF08263">
    <property type="entry name" value="LRRNT_2"/>
    <property type="match status" value="1"/>
</dbReference>
<evidence type="ECO:0000256" key="6">
    <source>
        <dbReference type="ARBA" id="ARBA00022737"/>
    </source>
</evidence>
<comment type="similarity">
    <text evidence="2">Belongs to the RLP family.</text>
</comment>
<evidence type="ECO:0000259" key="10">
    <source>
        <dbReference type="Pfam" id="PF08263"/>
    </source>
</evidence>
<dbReference type="SMART" id="SM00369">
    <property type="entry name" value="LRR_TYP"/>
    <property type="match status" value="5"/>
</dbReference>
<sequence>MRRHGELKYNDINKVATDYLSFMSCHPQQRLNTFQMNWFLLCNTFQMPSISYLKMTKTLCQFVDEDHQEFVTFPSIYNHLIHWFQHKCEMSQLPFFILLLISLPLQVIPQNHQTADERTVLLKLKQQLGHPPSLQSWNSTSSPCDWPEIFCTGNSVTEILLPNKNITQKIPATICDLKNLTTLDLSRNFIPGEFPRQLYNCTKLQVLNLSLNYFVGPIPDDIDRISGLRFLRLGYNHFSGDIPPAIGRLSELQELNLYGNEFNGTFPVEIGNLSNLQTLGLTYNDMFVPAKIPVEFGKLKNLRTLHFRETNLIGEIPDCLNNLSSLEFLDLSRNHLEGKIPSWVFTLKNLTRLYLFHNRLSGKIPEAVETLNLVEIDLSMNNLTGLVPEDFGKLQNLQLLSLFSNQLTGEIPSSISLTPNLKYFRVYDNNLSGVLPPELGLHSKLEEVTGCVMKLGWTLMRDQKGLSTLPNLFKKVKQQSILLPRKLKMVPGCFLIKEEKSGRRQRVEMTCPLRFDFGVVLGQKVECGKKVGGRSKKGDGGSDLGGEIVCSDFGPNMDSHSLAVSGPNEGFSNVSTVGKSNPLKDSGIGQFFIDLGTVVETLPNISKRSSERDSCLSIKSHSMKLRNSKDNFKFSLIIEDELVKVIETAVGLGMDFNGKEVGMAEIFAEERRKKKLGM</sequence>
<comment type="subcellular location">
    <subcellularLocation>
        <location evidence="1">Membrane</location>
        <topology evidence="1">Single-pass type I membrane protein</topology>
    </subcellularLocation>
</comment>
<proteinExistence type="inferred from homology"/>
<dbReference type="FunFam" id="3.80.10.10:FF:000041">
    <property type="entry name" value="LRR receptor-like serine/threonine-protein kinase ERECTA"/>
    <property type="match status" value="1"/>
</dbReference>
<dbReference type="GO" id="GO:0016020">
    <property type="term" value="C:membrane"/>
    <property type="evidence" value="ECO:0007669"/>
    <property type="project" value="UniProtKB-SubCell"/>
</dbReference>
<evidence type="ECO:0000313" key="11">
    <source>
        <dbReference type="EMBL" id="KAK0601401.1"/>
    </source>
</evidence>
<evidence type="ECO:0000256" key="3">
    <source>
        <dbReference type="ARBA" id="ARBA00022614"/>
    </source>
</evidence>
<evidence type="ECO:0000256" key="9">
    <source>
        <dbReference type="ARBA" id="ARBA00023180"/>
    </source>
</evidence>
<keyword evidence="12" id="KW-1185">Reference proteome</keyword>
<organism evidence="11 12">
    <name type="scientific">Acer saccharum</name>
    <name type="common">Sugar maple</name>
    <dbReference type="NCBI Taxonomy" id="4024"/>
    <lineage>
        <taxon>Eukaryota</taxon>
        <taxon>Viridiplantae</taxon>
        <taxon>Streptophyta</taxon>
        <taxon>Embryophyta</taxon>
        <taxon>Tracheophyta</taxon>
        <taxon>Spermatophyta</taxon>
        <taxon>Magnoliopsida</taxon>
        <taxon>eudicotyledons</taxon>
        <taxon>Gunneridae</taxon>
        <taxon>Pentapetalae</taxon>
        <taxon>rosids</taxon>
        <taxon>malvids</taxon>
        <taxon>Sapindales</taxon>
        <taxon>Sapindaceae</taxon>
        <taxon>Hippocastanoideae</taxon>
        <taxon>Acereae</taxon>
        <taxon>Acer</taxon>
    </lineage>
</organism>
<keyword evidence="9" id="KW-0325">Glycoprotein</keyword>
<keyword evidence="7" id="KW-1133">Transmembrane helix</keyword>
<feature type="domain" description="Leucine-rich repeat-containing N-terminal plant-type" evidence="10">
    <location>
        <begin position="115"/>
        <end position="151"/>
    </location>
</feature>
<keyword evidence="8" id="KW-0472">Membrane</keyword>
<dbReference type="PANTHER" id="PTHR46662">
    <property type="entry name" value="DI-GLUCOSE BINDING PROTEIN WITH LEUCINE-RICH REPEAT DOMAIN-CONTAINING PROTEIN"/>
    <property type="match status" value="1"/>
</dbReference>
<evidence type="ECO:0000313" key="12">
    <source>
        <dbReference type="Proteomes" id="UP001168877"/>
    </source>
</evidence>
<dbReference type="InterPro" id="IPR032675">
    <property type="entry name" value="LRR_dom_sf"/>
</dbReference>
<keyword evidence="3" id="KW-0433">Leucine-rich repeat</keyword>
<evidence type="ECO:0000256" key="7">
    <source>
        <dbReference type="ARBA" id="ARBA00022989"/>
    </source>
</evidence>
<dbReference type="PANTHER" id="PTHR46662:SF110">
    <property type="entry name" value="OS11G0233000 PROTEIN"/>
    <property type="match status" value="1"/>
</dbReference>
<evidence type="ECO:0000256" key="4">
    <source>
        <dbReference type="ARBA" id="ARBA00022692"/>
    </source>
</evidence>
<dbReference type="Gene3D" id="3.80.10.10">
    <property type="entry name" value="Ribonuclease Inhibitor"/>
    <property type="match status" value="2"/>
</dbReference>
<dbReference type="EMBL" id="JAUESC010000003">
    <property type="protein sequence ID" value="KAK0601401.1"/>
    <property type="molecule type" value="Genomic_DNA"/>
</dbReference>
<dbReference type="InterPro" id="IPR001611">
    <property type="entry name" value="Leu-rich_rpt"/>
</dbReference>